<dbReference type="InterPro" id="IPR014001">
    <property type="entry name" value="Helicase_ATP-bd"/>
</dbReference>
<dbReference type="NCBIfam" id="TIGR00614">
    <property type="entry name" value="recQ_fam"/>
    <property type="match status" value="1"/>
</dbReference>
<dbReference type="InterPro" id="IPR027417">
    <property type="entry name" value="P-loop_NTPase"/>
</dbReference>
<keyword evidence="2" id="KW-0378">Hydrolase</keyword>
<dbReference type="PROSITE" id="PS51192">
    <property type="entry name" value="HELICASE_ATP_BIND_1"/>
    <property type="match status" value="1"/>
</dbReference>
<proteinExistence type="predicted"/>
<dbReference type="PANTHER" id="PTHR13710:SF84">
    <property type="entry name" value="ATP-DEPENDENT DNA HELICASE RECS-RELATED"/>
    <property type="match status" value="1"/>
</dbReference>
<comment type="caution">
    <text evidence="9">The sequence shown here is derived from an EMBL/GenBank/DDBJ whole genome shotgun (WGS) entry which is preliminary data.</text>
</comment>
<dbReference type="Proteomes" id="UP000323393">
    <property type="component" value="Unassembled WGS sequence"/>
</dbReference>
<evidence type="ECO:0000313" key="10">
    <source>
        <dbReference type="Proteomes" id="UP000323393"/>
    </source>
</evidence>
<evidence type="ECO:0000256" key="2">
    <source>
        <dbReference type="ARBA" id="ARBA00022801"/>
    </source>
</evidence>
<dbReference type="SUPFAM" id="SSF52540">
    <property type="entry name" value="P-loop containing nucleoside triphosphate hydrolases"/>
    <property type="match status" value="1"/>
</dbReference>
<organism evidence="9 10">
    <name type="scientific">Sutcliffiella horikoshii</name>
    <dbReference type="NCBI Taxonomy" id="79883"/>
    <lineage>
        <taxon>Bacteria</taxon>
        <taxon>Bacillati</taxon>
        <taxon>Bacillota</taxon>
        <taxon>Bacilli</taxon>
        <taxon>Bacillales</taxon>
        <taxon>Bacillaceae</taxon>
        <taxon>Sutcliffiella</taxon>
    </lineage>
</organism>
<dbReference type="InterPro" id="IPR001650">
    <property type="entry name" value="Helicase_C-like"/>
</dbReference>
<dbReference type="GO" id="GO:0006281">
    <property type="term" value="P:DNA repair"/>
    <property type="evidence" value="ECO:0007669"/>
    <property type="project" value="TreeGrafter"/>
</dbReference>
<dbReference type="PROSITE" id="PS51194">
    <property type="entry name" value="HELICASE_CTER"/>
    <property type="match status" value="1"/>
</dbReference>
<gene>
    <name evidence="9" type="ORF">FZC74_20585</name>
</gene>
<evidence type="ECO:0000259" key="8">
    <source>
        <dbReference type="PROSITE" id="PS51194"/>
    </source>
</evidence>
<dbReference type="EMBL" id="VTEU01000017">
    <property type="protein sequence ID" value="TYS53656.1"/>
    <property type="molecule type" value="Genomic_DNA"/>
</dbReference>
<dbReference type="AlphaFoldDB" id="A0AA95B597"/>
<dbReference type="InterPro" id="IPR032284">
    <property type="entry name" value="RecQ_Zn-bd"/>
</dbReference>
<evidence type="ECO:0000259" key="7">
    <source>
        <dbReference type="PROSITE" id="PS51192"/>
    </source>
</evidence>
<name>A0AA95B597_9BACI</name>
<dbReference type="GO" id="GO:0016787">
    <property type="term" value="F:hydrolase activity"/>
    <property type="evidence" value="ECO:0007669"/>
    <property type="project" value="UniProtKB-KW"/>
</dbReference>
<evidence type="ECO:0000256" key="1">
    <source>
        <dbReference type="ARBA" id="ARBA00022741"/>
    </source>
</evidence>
<dbReference type="RefSeq" id="WP_148967162.1">
    <property type="nucleotide sequence ID" value="NZ_VTEU01000017.1"/>
</dbReference>
<dbReference type="Gene3D" id="3.40.50.300">
    <property type="entry name" value="P-loop containing nucleotide triphosphate hydrolases"/>
    <property type="match status" value="2"/>
</dbReference>
<protein>
    <recommendedName>
        <fullName evidence="5">ATP-dependent DNA helicase RecQ</fullName>
    </recommendedName>
    <alternativeName>
        <fullName evidence="6">DNA 3'-5' helicase RecQ</fullName>
    </alternativeName>
</protein>
<dbReference type="SMART" id="SM00490">
    <property type="entry name" value="HELICc"/>
    <property type="match status" value="1"/>
</dbReference>
<dbReference type="GO" id="GO:0005737">
    <property type="term" value="C:cytoplasm"/>
    <property type="evidence" value="ECO:0007669"/>
    <property type="project" value="TreeGrafter"/>
</dbReference>
<dbReference type="GO" id="GO:0009378">
    <property type="term" value="F:four-way junction helicase activity"/>
    <property type="evidence" value="ECO:0007669"/>
    <property type="project" value="TreeGrafter"/>
</dbReference>
<dbReference type="Pfam" id="PF16124">
    <property type="entry name" value="RecQ_Zn_bind"/>
    <property type="match status" value="1"/>
</dbReference>
<dbReference type="PANTHER" id="PTHR13710">
    <property type="entry name" value="DNA HELICASE RECQ FAMILY MEMBER"/>
    <property type="match status" value="1"/>
</dbReference>
<dbReference type="FunFam" id="3.40.50.300:FF:001389">
    <property type="entry name" value="ATP-dependent DNA helicase RecQ"/>
    <property type="match status" value="1"/>
</dbReference>
<dbReference type="InterPro" id="IPR004589">
    <property type="entry name" value="DNA_helicase_ATP-dep_RecQ"/>
</dbReference>
<dbReference type="GO" id="GO:0006310">
    <property type="term" value="P:DNA recombination"/>
    <property type="evidence" value="ECO:0007669"/>
    <property type="project" value="InterPro"/>
</dbReference>
<dbReference type="Pfam" id="PF00271">
    <property type="entry name" value="Helicase_C"/>
    <property type="match status" value="1"/>
</dbReference>
<evidence type="ECO:0000313" key="9">
    <source>
        <dbReference type="EMBL" id="TYS53656.1"/>
    </source>
</evidence>
<feature type="domain" description="Helicase ATP-binding" evidence="7">
    <location>
        <begin position="24"/>
        <end position="192"/>
    </location>
</feature>
<dbReference type="Pfam" id="PF00270">
    <property type="entry name" value="DEAD"/>
    <property type="match status" value="1"/>
</dbReference>
<evidence type="ECO:0000256" key="3">
    <source>
        <dbReference type="ARBA" id="ARBA00022806"/>
    </source>
</evidence>
<dbReference type="GO" id="GO:0005524">
    <property type="term" value="F:ATP binding"/>
    <property type="evidence" value="ECO:0007669"/>
    <property type="project" value="UniProtKB-KW"/>
</dbReference>
<accession>A0AA95B597</accession>
<reference evidence="9 10" key="1">
    <citation type="submission" date="2019-08" db="EMBL/GenBank/DDBJ databases">
        <title>Bacillus genomes from the desert of Cuatro Cienegas, Coahuila.</title>
        <authorList>
            <person name="Olmedo-Alvarez G."/>
        </authorList>
    </citation>
    <scope>NUCLEOTIDE SEQUENCE [LARGE SCALE GENOMIC DNA]</scope>
    <source>
        <strain evidence="9 10">CH88_3T</strain>
    </source>
</reference>
<dbReference type="GO" id="GO:0043590">
    <property type="term" value="C:bacterial nucleoid"/>
    <property type="evidence" value="ECO:0007669"/>
    <property type="project" value="TreeGrafter"/>
</dbReference>
<evidence type="ECO:0000256" key="5">
    <source>
        <dbReference type="ARBA" id="ARBA00044535"/>
    </source>
</evidence>
<dbReference type="GO" id="GO:0043138">
    <property type="term" value="F:3'-5' DNA helicase activity"/>
    <property type="evidence" value="ECO:0007669"/>
    <property type="project" value="TreeGrafter"/>
</dbReference>
<dbReference type="SMART" id="SM00487">
    <property type="entry name" value="DEXDc"/>
    <property type="match status" value="1"/>
</dbReference>
<keyword evidence="3 9" id="KW-0347">Helicase</keyword>
<keyword evidence="1" id="KW-0547">Nucleotide-binding</keyword>
<evidence type="ECO:0000256" key="4">
    <source>
        <dbReference type="ARBA" id="ARBA00022840"/>
    </source>
</evidence>
<keyword evidence="4" id="KW-0067">ATP-binding</keyword>
<evidence type="ECO:0000256" key="6">
    <source>
        <dbReference type="ARBA" id="ARBA00044550"/>
    </source>
</evidence>
<dbReference type="InterPro" id="IPR011545">
    <property type="entry name" value="DEAD/DEAH_box_helicase_dom"/>
</dbReference>
<dbReference type="GO" id="GO:0030894">
    <property type="term" value="C:replisome"/>
    <property type="evidence" value="ECO:0007669"/>
    <property type="project" value="TreeGrafter"/>
</dbReference>
<feature type="domain" description="Helicase C-terminal" evidence="8">
    <location>
        <begin position="219"/>
        <end position="370"/>
    </location>
</feature>
<dbReference type="GO" id="GO:0003676">
    <property type="term" value="F:nucleic acid binding"/>
    <property type="evidence" value="ECO:0007669"/>
    <property type="project" value="InterPro"/>
</dbReference>
<dbReference type="CDD" id="cd17920">
    <property type="entry name" value="DEXHc_RecQ"/>
    <property type="match status" value="1"/>
</dbReference>
<sequence>MNLDTLLEVKTGFSSFRPGQKEIIQDVLSKKDVIALLPTGGGKSLCYQLPGYALGGTVVIVSPLLSLMEDQVQQLRSSGEKSVVALNSFLTFSEKEKLLSVDLNSYKFLFISPEMLQVDKWIKKLQTVRIDLFVVDEAHCVSQWGHDFRTDYLKLGTVNKILGEPPTLALTATATKAVIQDIQAFLGMSEPVFHINSLDRPNIALKVEEVVNNQEKRERLLELITDLQPPGIIYFSSRTKTEELYEYLTENGINKVTYYHAGLSQEQRILIQQQFLMDQVDLICCTSAFGMGINKSNVRYVLHYHQPTQMESFVQEIGRAGRGGNQSIAILLKSKEDAMLPEFIIGNELPDQEWVSYILQNLVNEYGEIESISKKQMKEWVEQYPEQESYWRYLFFQLNEFLHKHGKLNIASLQPCIEEIQSRIDKRTTMKRSKLKEFNNWTTTALCRRKELLHYFDEEMSTPIQQCCDNCGLNMDSYSREIKFTSKSDVDQQPVTWEKVLKKIFWQEDEN</sequence>